<dbReference type="RefSeq" id="WP_075012379.1">
    <property type="nucleotide sequence ID" value="NZ_FOWE01000002.1"/>
</dbReference>
<evidence type="ECO:0000256" key="6">
    <source>
        <dbReference type="ARBA" id="ARBA00023136"/>
    </source>
</evidence>
<dbReference type="Pfam" id="PF00528">
    <property type="entry name" value="BPD_transp_1"/>
    <property type="match status" value="1"/>
</dbReference>
<keyword evidence="6 7" id="KW-0472">Membrane</keyword>
<dbReference type="AlphaFoldDB" id="A0A1I5DRY7"/>
<evidence type="ECO:0000256" key="7">
    <source>
        <dbReference type="RuleBase" id="RU363032"/>
    </source>
</evidence>
<reference evidence="10" key="1">
    <citation type="submission" date="2016-10" db="EMBL/GenBank/DDBJ databases">
        <authorList>
            <person name="Varghese N."/>
            <person name="Submissions S."/>
        </authorList>
    </citation>
    <scope>NUCLEOTIDE SEQUENCE [LARGE SCALE GENOMIC DNA]</scope>
    <source>
        <strain evidence="10">DSM 43161</strain>
    </source>
</reference>
<dbReference type="InterPro" id="IPR000515">
    <property type="entry name" value="MetI-like"/>
</dbReference>
<feature type="transmembrane region" description="Helical" evidence="7">
    <location>
        <begin position="274"/>
        <end position="300"/>
    </location>
</feature>
<dbReference type="CDD" id="cd06261">
    <property type="entry name" value="TM_PBP2"/>
    <property type="match status" value="1"/>
</dbReference>
<evidence type="ECO:0000259" key="8">
    <source>
        <dbReference type="PROSITE" id="PS50928"/>
    </source>
</evidence>
<evidence type="ECO:0000256" key="3">
    <source>
        <dbReference type="ARBA" id="ARBA00022475"/>
    </source>
</evidence>
<feature type="transmembrane region" description="Helical" evidence="7">
    <location>
        <begin position="171"/>
        <end position="190"/>
    </location>
</feature>
<feature type="transmembrane region" description="Helical" evidence="7">
    <location>
        <begin position="97"/>
        <end position="119"/>
    </location>
</feature>
<keyword evidence="2 7" id="KW-0813">Transport</keyword>
<dbReference type="PANTHER" id="PTHR43163:SF7">
    <property type="entry name" value="DIPEPTIDE-TRANSPORT INTEGRAL MEMBRANE PROTEIN ABC TRANSPORTER DPPB-RELATED"/>
    <property type="match status" value="1"/>
</dbReference>
<organism evidence="9 10">
    <name type="scientific">Geodermatophilus obscurus</name>
    <dbReference type="NCBI Taxonomy" id="1861"/>
    <lineage>
        <taxon>Bacteria</taxon>
        <taxon>Bacillati</taxon>
        <taxon>Actinomycetota</taxon>
        <taxon>Actinomycetes</taxon>
        <taxon>Geodermatophilales</taxon>
        <taxon>Geodermatophilaceae</taxon>
        <taxon>Geodermatophilus</taxon>
    </lineage>
</organism>
<dbReference type="InterPro" id="IPR035906">
    <property type="entry name" value="MetI-like_sf"/>
</dbReference>
<gene>
    <name evidence="9" type="ORF">SAMN05660359_00994</name>
</gene>
<evidence type="ECO:0000313" key="10">
    <source>
        <dbReference type="Proteomes" id="UP000183642"/>
    </source>
</evidence>
<evidence type="ECO:0000256" key="4">
    <source>
        <dbReference type="ARBA" id="ARBA00022692"/>
    </source>
</evidence>
<dbReference type="Gene3D" id="1.10.3720.10">
    <property type="entry name" value="MetI-like"/>
    <property type="match status" value="1"/>
</dbReference>
<name>A0A1I5DRY7_9ACTN</name>
<sequence>MGRYVARRLLLTIPVLLGASFLIFSMVYALPGDPIRALGGDRPLSPAVIAELRDRFHLNDPLYVQYWEYLKGLFQGDLGTDFRGRPVLDTIERTLPVTVQLALVAILFEAVIGLVAGVLAGIRRNSYFDNLVLVSTTLIVSIPILVLAFFAQLLFGLRLGWFPIAGTNDGLYSFVLPGLVLASGSLAYVARLTRTSLAENLRADYVRTARAKGLPNRTVIVRHTLRNSLIPVVTFIGADIGTLLGGAIVTETVFNLPGIGREVFNSIRSQEGAVVVGIVTLMVFFFIFFNLVVDVLYAVLDPRIRYD</sequence>
<feature type="transmembrane region" description="Helical" evidence="7">
    <location>
        <begin position="131"/>
        <end position="151"/>
    </location>
</feature>
<keyword evidence="4 7" id="KW-0812">Transmembrane</keyword>
<evidence type="ECO:0000256" key="5">
    <source>
        <dbReference type="ARBA" id="ARBA00022989"/>
    </source>
</evidence>
<feature type="transmembrane region" description="Helical" evidence="7">
    <location>
        <begin position="229"/>
        <end position="254"/>
    </location>
</feature>
<dbReference type="SUPFAM" id="SSF161098">
    <property type="entry name" value="MetI-like"/>
    <property type="match status" value="1"/>
</dbReference>
<evidence type="ECO:0000256" key="2">
    <source>
        <dbReference type="ARBA" id="ARBA00022448"/>
    </source>
</evidence>
<dbReference type="Proteomes" id="UP000183642">
    <property type="component" value="Unassembled WGS sequence"/>
</dbReference>
<evidence type="ECO:0000313" key="9">
    <source>
        <dbReference type="EMBL" id="SFO01983.1"/>
    </source>
</evidence>
<keyword evidence="3" id="KW-1003">Cell membrane</keyword>
<keyword evidence="10" id="KW-1185">Reference proteome</keyword>
<dbReference type="Pfam" id="PF19300">
    <property type="entry name" value="BPD_transp_1_N"/>
    <property type="match status" value="1"/>
</dbReference>
<dbReference type="OrthoDB" id="9778910at2"/>
<protein>
    <submittedName>
        <fullName evidence="9">Oligopeptide transport system permease protein</fullName>
    </submittedName>
</protein>
<dbReference type="GO" id="GO:0005886">
    <property type="term" value="C:plasma membrane"/>
    <property type="evidence" value="ECO:0007669"/>
    <property type="project" value="UniProtKB-SubCell"/>
</dbReference>
<dbReference type="PANTHER" id="PTHR43163">
    <property type="entry name" value="DIPEPTIDE TRANSPORT SYSTEM PERMEASE PROTEIN DPPB-RELATED"/>
    <property type="match status" value="1"/>
</dbReference>
<proteinExistence type="inferred from homology"/>
<dbReference type="InterPro" id="IPR045621">
    <property type="entry name" value="BPD_transp_1_N"/>
</dbReference>
<accession>A0A1I5DRY7</accession>
<evidence type="ECO:0000256" key="1">
    <source>
        <dbReference type="ARBA" id="ARBA00004651"/>
    </source>
</evidence>
<keyword evidence="5 7" id="KW-1133">Transmembrane helix</keyword>
<dbReference type="EMBL" id="FOWE01000002">
    <property type="protein sequence ID" value="SFO01983.1"/>
    <property type="molecule type" value="Genomic_DNA"/>
</dbReference>
<feature type="domain" description="ABC transmembrane type-1" evidence="8">
    <location>
        <begin position="95"/>
        <end position="297"/>
    </location>
</feature>
<comment type="similarity">
    <text evidence="7">Belongs to the binding-protein-dependent transport system permease family.</text>
</comment>
<comment type="subcellular location">
    <subcellularLocation>
        <location evidence="1 7">Cell membrane</location>
        <topology evidence="1 7">Multi-pass membrane protein</topology>
    </subcellularLocation>
</comment>
<dbReference type="GO" id="GO:0055085">
    <property type="term" value="P:transmembrane transport"/>
    <property type="evidence" value="ECO:0007669"/>
    <property type="project" value="InterPro"/>
</dbReference>
<dbReference type="PROSITE" id="PS50928">
    <property type="entry name" value="ABC_TM1"/>
    <property type="match status" value="1"/>
</dbReference>